<dbReference type="PRINTS" id="PR00344">
    <property type="entry name" value="BCTRLSENSOR"/>
</dbReference>
<reference evidence="5" key="1">
    <citation type="submission" date="2022-06" db="EMBL/GenBank/DDBJ databases">
        <title>Gracilimonas sp. CAU 1638 isolated from sea sediment.</title>
        <authorList>
            <person name="Kim W."/>
        </authorList>
    </citation>
    <scope>NUCLEOTIDE SEQUENCE</scope>
    <source>
        <strain evidence="5">CAU 1638</strain>
    </source>
</reference>
<name>A0A9X2L423_9BACT</name>
<dbReference type="SMART" id="SM00388">
    <property type="entry name" value="HisKA"/>
    <property type="match status" value="1"/>
</dbReference>
<dbReference type="InterPro" id="IPR004358">
    <property type="entry name" value="Sig_transdc_His_kin-like_C"/>
</dbReference>
<evidence type="ECO:0000256" key="2">
    <source>
        <dbReference type="ARBA" id="ARBA00012438"/>
    </source>
</evidence>
<comment type="caution">
    <text evidence="5">The sequence shown here is derived from an EMBL/GenBank/DDBJ whole genome shotgun (WGS) entry which is preliminary data.</text>
</comment>
<dbReference type="InterPro" id="IPR036890">
    <property type="entry name" value="HATPase_C_sf"/>
</dbReference>
<dbReference type="CDD" id="cd00082">
    <property type="entry name" value="HisKA"/>
    <property type="match status" value="1"/>
</dbReference>
<keyword evidence="6" id="KW-1185">Reference proteome</keyword>
<evidence type="ECO:0000256" key="3">
    <source>
        <dbReference type="ARBA" id="ARBA00022553"/>
    </source>
</evidence>
<dbReference type="InterPro" id="IPR005467">
    <property type="entry name" value="His_kinase_dom"/>
</dbReference>
<dbReference type="SMART" id="SM00387">
    <property type="entry name" value="HATPase_c"/>
    <property type="match status" value="1"/>
</dbReference>
<keyword evidence="3" id="KW-0597">Phosphoprotein</keyword>
<dbReference type="Proteomes" id="UP001139125">
    <property type="component" value="Unassembled WGS sequence"/>
</dbReference>
<dbReference type="Gene3D" id="3.30.565.10">
    <property type="entry name" value="Histidine kinase-like ATPase, C-terminal domain"/>
    <property type="match status" value="1"/>
</dbReference>
<dbReference type="RefSeq" id="WP_255134776.1">
    <property type="nucleotide sequence ID" value="NZ_JANDBC010000002.1"/>
</dbReference>
<dbReference type="EMBL" id="JANDBC010000002">
    <property type="protein sequence ID" value="MCP9291902.1"/>
    <property type="molecule type" value="Genomic_DNA"/>
</dbReference>
<sequence length="310" mass="34770">MQIIKDLFNGYPEPLLVLHHNNRKICYASHPSAAIDDLLGQNFDEAVTVIDANISGEPVACLKNQWLGFDERAFTWEDEEYTLIVFKQRNEIPDEETLASWRNMIAVMLHRFRSPLTGISGYVDMLSEYSDDEQQEKYFALIDKGINNLYDMMDELEILYTIDPNVIEDEDESTSLKAGKLIKSTLLDYPADVQQRIDIQSIDSDFELKGNPSSLKNIIELLVQNGLQHGADHTVTVSVPSERLIQISNPGPAIPKAIADNIFSPFVTDKANGLGIGLTLALLYARQLGGTIFLSNNDDEEITFSLCLPE</sequence>
<proteinExistence type="predicted"/>
<dbReference type="Pfam" id="PF02518">
    <property type="entry name" value="HATPase_c"/>
    <property type="match status" value="1"/>
</dbReference>
<accession>A0A9X2L423</accession>
<evidence type="ECO:0000259" key="4">
    <source>
        <dbReference type="PROSITE" id="PS50109"/>
    </source>
</evidence>
<dbReference type="InterPro" id="IPR003661">
    <property type="entry name" value="HisK_dim/P_dom"/>
</dbReference>
<dbReference type="InterPro" id="IPR003594">
    <property type="entry name" value="HATPase_dom"/>
</dbReference>
<dbReference type="EC" id="2.7.13.3" evidence="2"/>
<feature type="domain" description="Histidine kinase" evidence="4">
    <location>
        <begin position="107"/>
        <end position="310"/>
    </location>
</feature>
<dbReference type="Gene3D" id="1.10.287.130">
    <property type="match status" value="1"/>
</dbReference>
<evidence type="ECO:0000313" key="6">
    <source>
        <dbReference type="Proteomes" id="UP001139125"/>
    </source>
</evidence>
<dbReference type="SUPFAM" id="SSF47384">
    <property type="entry name" value="Homodimeric domain of signal transducing histidine kinase"/>
    <property type="match status" value="1"/>
</dbReference>
<dbReference type="SUPFAM" id="SSF55874">
    <property type="entry name" value="ATPase domain of HSP90 chaperone/DNA topoisomerase II/histidine kinase"/>
    <property type="match status" value="1"/>
</dbReference>
<keyword evidence="5" id="KW-0808">Transferase</keyword>
<dbReference type="GO" id="GO:0000155">
    <property type="term" value="F:phosphorelay sensor kinase activity"/>
    <property type="evidence" value="ECO:0007669"/>
    <property type="project" value="InterPro"/>
</dbReference>
<evidence type="ECO:0000313" key="5">
    <source>
        <dbReference type="EMBL" id="MCP9291902.1"/>
    </source>
</evidence>
<keyword evidence="5" id="KW-0418">Kinase</keyword>
<gene>
    <name evidence="5" type="ORF">NM125_09980</name>
</gene>
<organism evidence="5 6">
    <name type="scientific">Gracilimonas sediminicola</name>
    <dbReference type="NCBI Taxonomy" id="2952158"/>
    <lineage>
        <taxon>Bacteria</taxon>
        <taxon>Pseudomonadati</taxon>
        <taxon>Balneolota</taxon>
        <taxon>Balneolia</taxon>
        <taxon>Balneolales</taxon>
        <taxon>Balneolaceae</taxon>
        <taxon>Gracilimonas</taxon>
    </lineage>
</organism>
<dbReference type="InterPro" id="IPR036097">
    <property type="entry name" value="HisK_dim/P_sf"/>
</dbReference>
<evidence type="ECO:0000256" key="1">
    <source>
        <dbReference type="ARBA" id="ARBA00000085"/>
    </source>
</evidence>
<dbReference type="PANTHER" id="PTHR43065">
    <property type="entry name" value="SENSOR HISTIDINE KINASE"/>
    <property type="match status" value="1"/>
</dbReference>
<dbReference type="AlphaFoldDB" id="A0A9X2L423"/>
<dbReference type="Pfam" id="PF00512">
    <property type="entry name" value="HisKA"/>
    <property type="match status" value="1"/>
</dbReference>
<comment type="catalytic activity">
    <reaction evidence="1">
        <text>ATP + protein L-histidine = ADP + protein N-phospho-L-histidine.</text>
        <dbReference type="EC" id="2.7.13.3"/>
    </reaction>
</comment>
<protein>
    <recommendedName>
        <fullName evidence="2">histidine kinase</fullName>
        <ecNumber evidence="2">2.7.13.3</ecNumber>
    </recommendedName>
</protein>
<dbReference type="PROSITE" id="PS50109">
    <property type="entry name" value="HIS_KIN"/>
    <property type="match status" value="1"/>
</dbReference>